<dbReference type="Pfam" id="PF20089">
    <property type="entry name" value="DUF6481"/>
    <property type="match status" value="1"/>
</dbReference>
<keyword evidence="1" id="KW-0175">Coiled coil</keyword>
<dbReference type="AlphaFoldDB" id="A0A5J6MD63"/>
<dbReference type="EMBL" id="CP042906">
    <property type="protein sequence ID" value="QEX15272.1"/>
    <property type="molecule type" value="Genomic_DNA"/>
</dbReference>
<evidence type="ECO:0000313" key="3">
    <source>
        <dbReference type="EMBL" id="QEX15272.1"/>
    </source>
</evidence>
<feature type="coiled-coil region" evidence="1">
    <location>
        <begin position="48"/>
        <end position="103"/>
    </location>
</feature>
<proteinExistence type="predicted"/>
<dbReference type="Proteomes" id="UP000326202">
    <property type="component" value="Chromosome"/>
</dbReference>
<dbReference type="RefSeq" id="WP_151175741.1">
    <property type="nucleotide sequence ID" value="NZ_CP042906.1"/>
</dbReference>
<accession>A0A5J6MD63</accession>
<evidence type="ECO:0000256" key="2">
    <source>
        <dbReference type="SAM" id="MobiDB-lite"/>
    </source>
</evidence>
<keyword evidence="4" id="KW-1185">Reference proteome</keyword>
<evidence type="ECO:0000313" key="4">
    <source>
        <dbReference type="Proteomes" id="UP000326202"/>
    </source>
</evidence>
<organism evidence="3 4">
    <name type="scientific">Hypericibacter terrae</name>
    <dbReference type="NCBI Taxonomy" id="2602015"/>
    <lineage>
        <taxon>Bacteria</taxon>
        <taxon>Pseudomonadati</taxon>
        <taxon>Pseudomonadota</taxon>
        <taxon>Alphaproteobacteria</taxon>
        <taxon>Rhodospirillales</taxon>
        <taxon>Dongiaceae</taxon>
        <taxon>Hypericibacter</taxon>
    </lineage>
</organism>
<gene>
    <name evidence="3" type="ORF">FRZ44_05550</name>
</gene>
<evidence type="ECO:0000256" key="1">
    <source>
        <dbReference type="SAM" id="Coils"/>
    </source>
</evidence>
<dbReference type="InterPro" id="IPR045510">
    <property type="entry name" value="DUF6481"/>
</dbReference>
<reference evidence="3 4" key="1">
    <citation type="submission" date="2019-08" db="EMBL/GenBank/DDBJ databases">
        <title>Hyperibacter terrae gen. nov., sp. nov. and Hyperibacter viscosus sp. nov., two new members in the family Rhodospirillaceae isolated from the rhizosphere of Hypericum perforatum.</title>
        <authorList>
            <person name="Noviana Z."/>
        </authorList>
    </citation>
    <scope>NUCLEOTIDE SEQUENCE [LARGE SCALE GENOMIC DNA]</scope>
    <source>
        <strain evidence="3 4">R5913</strain>
    </source>
</reference>
<dbReference type="KEGG" id="htq:FRZ44_05550"/>
<protein>
    <submittedName>
        <fullName evidence="3">Uncharacterized protein</fullName>
    </submittedName>
</protein>
<feature type="region of interest" description="Disordered" evidence="2">
    <location>
        <begin position="18"/>
        <end position="39"/>
    </location>
</feature>
<feature type="compositionally biased region" description="Basic and acidic residues" evidence="2">
    <location>
        <begin position="22"/>
        <end position="35"/>
    </location>
</feature>
<name>A0A5J6MD63_9PROT</name>
<sequence>MSGYKDLGFNERLSSAASAKRALLEKHKAQPRPDDPSVVEQRAARQALVAAREARNAERKAAKEIEAKRLAEEKALREATEKKEQAERAIAEEAARVELLAQQKIARDARYAARKARQR</sequence>